<dbReference type="PANTHER" id="PTHR43479:SF11">
    <property type="entry name" value="ACREF_ENVCD OPERON REPRESSOR-RELATED"/>
    <property type="match status" value="1"/>
</dbReference>
<dbReference type="PROSITE" id="PS50977">
    <property type="entry name" value="HTH_TETR_2"/>
    <property type="match status" value="1"/>
</dbReference>
<dbReference type="GO" id="GO:0003677">
    <property type="term" value="F:DNA binding"/>
    <property type="evidence" value="ECO:0007669"/>
    <property type="project" value="UniProtKB-UniRule"/>
</dbReference>
<dbReference type="EMBL" id="FNCK01000013">
    <property type="protein sequence ID" value="SDG52691.1"/>
    <property type="molecule type" value="Genomic_DNA"/>
</dbReference>
<dbReference type="Pfam" id="PF00440">
    <property type="entry name" value="TetR_N"/>
    <property type="match status" value="1"/>
</dbReference>
<name>A0A1G7UZJ2_9LACT</name>
<dbReference type="Gene3D" id="1.10.357.10">
    <property type="entry name" value="Tetracycline Repressor, domain 2"/>
    <property type="match status" value="1"/>
</dbReference>
<dbReference type="SUPFAM" id="SSF48498">
    <property type="entry name" value="Tetracyclin repressor-like, C-terminal domain"/>
    <property type="match status" value="1"/>
</dbReference>
<evidence type="ECO:0000259" key="3">
    <source>
        <dbReference type="PROSITE" id="PS50977"/>
    </source>
</evidence>
<dbReference type="InterPro" id="IPR050624">
    <property type="entry name" value="HTH-type_Tx_Regulator"/>
</dbReference>
<sequence>MEEIDKIESKRRKAIINSAMKEFSENNYQKASTNTIVQNAGISKGLLYHYFGTKANLYRYLAEFAFKIVEEKIIEGLDWTQKDLLLRLKQIAMIKFQVFEEYPYLVDFSVKLFQDKSIDKMMRQKPTFPLDLYRQIYQKNINHFLFKDEVDENKAIQIIQWTFEKQSEEWLEKFKKIDQTFDLKIIEDEVNQYIDLLRIAFYKEGENNL</sequence>
<dbReference type="AlphaFoldDB" id="A0A1G7UZJ2"/>
<organism evidence="4 5">
    <name type="scientific">Facklamia miroungae</name>
    <dbReference type="NCBI Taxonomy" id="120956"/>
    <lineage>
        <taxon>Bacteria</taxon>
        <taxon>Bacillati</taxon>
        <taxon>Bacillota</taxon>
        <taxon>Bacilli</taxon>
        <taxon>Lactobacillales</taxon>
        <taxon>Aerococcaceae</taxon>
        <taxon>Facklamia</taxon>
    </lineage>
</organism>
<dbReference type="RefSeq" id="WP_090290435.1">
    <property type="nucleotide sequence ID" value="NZ_FNCK01000013.1"/>
</dbReference>
<proteinExistence type="predicted"/>
<reference evidence="4 5" key="1">
    <citation type="submission" date="2016-10" db="EMBL/GenBank/DDBJ databases">
        <authorList>
            <person name="de Groot N.N."/>
        </authorList>
    </citation>
    <scope>NUCLEOTIDE SEQUENCE [LARGE SCALE GENOMIC DNA]</scope>
    <source>
        <strain evidence="4 5">ATCC BAA-466</strain>
    </source>
</reference>
<protein>
    <submittedName>
        <fullName evidence="4">DNA-binding transcriptional regulator, AcrR family</fullName>
    </submittedName>
</protein>
<dbReference type="Gene3D" id="1.10.10.60">
    <property type="entry name" value="Homeodomain-like"/>
    <property type="match status" value="1"/>
</dbReference>
<dbReference type="PRINTS" id="PR00455">
    <property type="entry name" value="HTHTETR"/>
</dbReference>
<keyword evidence="1 2" id="KW-0238">DNA-binding</keyword>
<evidence type="ECO:0000256" key="2">
    <source>
        <dbReference type="PROSITE-ProRule" id="PRU00335"/>
    </source>
</evidence>
<dbReference type="STRING" id="120956.SAMN05421791_1138"/>
<dbReference type="InterPro" id="IPR001647">
    <property type="entry name" value="HTH_TetR"/>
</dbReference>
<evidence type="ECO:0000313" key="4">
    <source>
        <dbReference type="EMBL" id="SDG52691.1"/>
    </source>
</evidence>
<dbReference type="PANTHER" id="PTHR43479">
    <property type="entry name" value="ACREF/ENVCD OPERON REPRESSOR-RELATED"/>
    <property type="match status" value="1"/>
</dbReference>
<gene>
    <name evidence="4" type="ORF">SAMN05421791_1138</name>
</gene>
<feature type="domain" description="HTH tetR-type" evidence="3">
    <location>
        <begin position="9"/>
        <end position="69"/>
    </location>
</feature>
<dbReference type="Proteomes" id="UP000199708">
    <property type="component" value="Unassembled WGS sequence"/>
</dbReference>
<accession>A0A1G7UZJ2</accession>
<dbReference type="InterPro" id="IPR036271">
    <property type="entry name" value="Tet_transcr_reg_TetR-rel_C_sf"/>
</dbReference>
<evidence type="ECO:0000256" key="1">
    <source>
        <dbReference type="ARBA" id="ARBA00023125"/>
    </source>
</evidence>
<feature type="DNA-binding region" description="H-T-H motif" evidence="2">
    <location>
        <begin position="32"/>
        <end position="51"/>
    </location>
</feature>
<dbReference type="OrthoDB" id="9780939at2"/>
<evidence type="ECO:0000313" key="5">
    <source>
        <dbReference type="Proteomes" id="UP000199708"/>
    </source>
</evidence>
<keyword evidence="5" id="KW-1185">Reference proteome</keyword>
<dbReference type="SUPFAM" id="SSF46689">
    <property type="entry name" value="Homeodomain-like"/>
    <property type="match status" value="1"/>
</dbReference>
<dbReference type="InterPro" id="IPR009057">
    <property type="entry name" value="Homeodomain-like_sf"/>
</dbReference>